<feature type="compositionally biased region" description="Basic and acidic residues" evidence="5">
    <location>
        <begin position="25"/>
        <end position="38"/>
    </location>
</feature>
<proteinExistence type="predicted"/>
<dbReference type="SUPFAM" id="SSF57716">
    <property type="entry name" value="Glucocorticoid receptor-like (DNA-binding domain)"/>
    <property type="match status" value="1"/>
</dbReference>
<keyword evidence="3" id="KW-0862">Zinc</keyword>
<feature type="compositionally biased region" description="Basic and acidic residues" evidence="5">
    <location>
        <begin position="236"/>
        <end position="248"/>
    </location>
</feature>
<dbReference type="EMBL" id="JBEPLW010000006">
    <property type="protein sequence ID" value="MET3575306.1"/>
    <property type="molecule type" value="Genomic_DNA"/>
</dbReference>
<dbReference type="Gene3D" id="1.20.120.910">
    <property type="entry name" value="DksA, coiled-coil domain"/>
    <property type="match status" value="1"/>
</dbReference>
<name>A0ABV2GAJ9_9BACL</name>
<sequence length="248" mass="28332">MLSEQEKTILKRELIQMQRQYAETAEDREIDDSMRDDTGELSLADNHPADAGTELFDRERDQALETHAESELEKVENALRAMHDGSYGVCEVCGEDIPFERLEAIPYTNRCIEHADSEIPDDRPVEEDVLENVMDPVKPDTFEVGQEDDVQDNQDSFRDVAQYGTSETPSDMTGDHDDYNHLYDDGLESGAVEEYEEFASTDETGTKKGFSRSETMEEYEEELDAEQLESPMGDIPYHERDSYTGEKE</sequence>
<dbReference type="PANTHER" id="PTHR33823:SF4">
    <property type="entry name" value="GENERAL STRESS PROTEIN 16O"/>
    <property type="match status" value="1"/>
</dbReference>
<evidence type="ECO:0000313" key="8">
    <source>
        <dbReference type="Proteomes" id="UP001549099"/>
    </source>
</evidence>
<feature type="domain" description="Zinc finger DksA/TraR C4-type" evidence="6">
    <location>
        <begin position="85"/>
        <end position="113"/>
    </location>
</feature>
<organism evidence="7 8">
    <name type="scientific">Bhargavaea ullalensis</name>
    <dbReference type="NCBI Taxonomy" id="1265685"/>
    <lineage>
        <taxon>Bacteria</taxon>
        <taxon>Bacillati</taxon>
        <taxon>Bacillota</taxon>
        <taxon>Bacilli</taxon>
        <taxon>Bacillales</taxon>
        <taxon>Caryophanaceae</taxon>
        <taxon>Bhargavaea</taxon>
    </lineage>
</organism>
<evidence type="ECO:0000256" key="4">
    <source>
        <dbReference type="PROSITE-ProRule" id="PRU00510"/>
    </source>
</evidence>
<dbReference type="InterPro" id="IPR000962">
    <property type="entry name" value="Znf_DskA_TraR"/>
</dbReference>
<protein>
    <submittedName>
        <fullName evidence="7">YteA family regulatory protein</fullName>
    </submittedName>
</protein>
<dbReference type="InterPro" id="IPR037187">
    <property type="entry name" value="DnaK_N"/>
</dbReference>
<accession>A0ABV2GAJ9</accession>
<comment type="caution">
    <text evidence="4">Lacks conserved residue(s) required for the propagation of feature annotation.</text>
</comment>
<reference evidence="7 8" key="1">
    <citation type="submission" date="2024-06" db="EMBL/GenBank/DDBJ databases">
        <title>Genomic Encyclopedia of Type Strains, Phase IV (KMG-IV): sequencing the most valuable type-strain genomes for metagenomic binning, comparative biology and taxonomic classification.</title>
        <authorList>
            <person name="Goeker M."/>
        </authorList>
    </citation>
    <scope>NUCLEOTIDE SEQUENCE [LARGE SCALE GENOMIC DNA]</scope>
    <source>
        <strain evidence="7 8">DSM 26128</strain>
    </source>
</reference>
<evidence type="ECO:0000256" key="1">
    <source>
        <dbReference type="ARBA" id="ARBA00022723"/>
    </source>
</evidence>
<evidence type="ECO:0000256" key="5">
    <source>
        <dbReference type="SAM" id="MobiDB-lite"/>
    </source>
</evidence>
<evidence type="ECO:0000259" key="6">
    <source>
        <dbReference type="Pfam" id="PF01258"/>
    </source>
</evidence>
<feature type="region of interest" description="Disordered" evidence="5">
    <location>
        <begin position="22"/>
        <end position="50"/>
    </location>
</feature>
<dbReference type="RefSeq" id="WP_354196351.1">
    <property type="nucleotide sequence ID" value="NZ_JBEPLW010000006.1"/>
</dbReference>
<dbReference type="SUPFAM" id="SSF109635">
    <property type="entry name" value="DnaK suppressor protein DksA, alpha-hairpin domain"/>
    <property type="match status" value="1"/>
</dbReference>
<feature type="compositionally biased region" description="Acidic residues" evidence="5">
    <location>
        <begin position="216"/>
        <end position="227"/>
    </location>
</feature>
<dbReference type="InterPro" id="IPR014240">
    <property type="entry name" value="YteA"/>
</dbReference>
<keyword evidence="1" id="KW-0479">Metal-binding</keyword>
<keyword evidence="2" id="KW-0863">Zinc-finger</keyword>
<dbReference type="Proteomes" id="UP001549099">
    <property type="component" value="Unassembled WGS sequence"/>
</dbReference>
<gene>
    <name evidence="7" type="ORF">ABID49_001191</name>
</gene>
<evidence type="ECO:0000256" key="2">
    <source>
        <dbReference type="ARBA" id="ARBA00022771"/>
    </source>
</evidence>
<dbReference type="PROSITE" id="PS51128">
    <property type="entry name" value="ZF_DKSA_2"/>
    <property type="match status" value="1"/>
</dbReference>
<dbReference type="PANTHER" id="PTHR33823">
    <property type="entry name" value="RNA POLYMERASE-BINDING TRANSCRIPTION FACTOR DKSA-RELATED"/>
    <property type="match status" value="1"/>
</dbReference>
<feature type="compositionally biased region" description="Basic and acidic residues" evidence="5">
    <location>
        <begin position="173"/>
        <end position="184"/>
    </location>
</feature>
<keyword evidence="8" id="KW-1185">Reference proteome</keyword>
<evidence type="ECO:0000313" key="7">
    <source>
        <dbReference type="EMBL" id="MET3575306.1"/>
    </source>
</evidence>
<feature type="compositionally biased region" description="Acidic residues" evidence="5">
    <location>
        <begin position="185"/>
        <end position="200"/>
    </location>
</feature>
<dbReference type="NCBIfam" id="TIGR02890">
    <property type="entry name" value="bacill_yteA"/>
    <property type="match status" value="1"/>
</dbReference>
<comment type="caution">
    <text evidence="7">The sequence shown here is derived from an EMBL/GenBank/DDBJ whole genome shotgun (WGS) entry which is preliminary data.</text>
</comment>
<feature type="region of interest" description="Disordered" evidence="5">
    <location>
        <begin position="164"/>
        <end position="248"/>
    </location>
</feature>
<dbReference type="Pfam" id="PF01258">
    <property type="entry name" value="zf-dskA_traR"/>
    <property type="match status" value="1"/>
</dbReference>
<evidence type="ECO:0000256" key="3">
    <source>
        <dbReference type="ARBA" id="ARBA00022833"/>
    </source>
</evidence>